<evidence type="ECO:0000313" key="2">
    <source>
        <dbReference type="Proteomes" id="UP000261174"/>
    </source>
</evidence>
<dbReference type="Proteomes" id="UP000261174">
    <property type="component" value="Unassembled WGS sequence"/>
</dbReference>
<evidence type="ECO:0000313" key="1">
    <source>
        <dbReference type="EMBL" id="RFM36283.1"/>
    </source>
</evidence>
<protein>
    <recommendedName>
        <fullName evidence="3">Transposase</fullName>
    </recommendedName>
</protein>
<dbReference type="EMBL" id="QTJV01000001">
    <property type="protein sequence ID" value="RFM36283.1"/>
    <property type="molecule type" value="Genomic_DNA"/>
</dbReference>
<accession>A0A3E1P7Y2</accession>
<dbReference type="AlphaFoldDB" id="A0A3E1P7Y2"/>
<keyword evidence="2" id="KW-1185">Reference proteome</keyword>
<sequence length="144" mass="16064">MLWVNYDLIKFTNMKRKAGPPPIYADSLKITVAREYLSGAQSYGQLAEKYALRNAAVARSMVRWYEKYYSLDRLPVVENPPVAPAVTPVAPSSVSQKDAADKEKDKQLKEALLKVEALELLIANAQKELGIDLIKKSGSKQPNK</sequence>
<organism evidence="1 2">
    <name type="scientific">Chitinophaga silvisoli</name>
    <dbReference type="NCBI Taxonomy" id="2291814"/>
    <lineage>
        <taxon>Bacteria</taxon>
        <taxon>Pseudomonadati</taxon>
        <taxon>Bacteroidota</taxon>
        <taxon>Chitinophagia</taxon>
        <taxon>Chitinophagales</taxon>
        <taxon>Chitinophagaceae</taxon>
        <taxon>Chitinophaga</taxon>
    </lineage>
</organism>
<comment type="caution">
    <text evidence="1">The sequence shown here is derived from an EMBL/GenBank/DDBJ whole genome shotgun (WGS) entry which is preliminary data.</text>
</comment>
<gene>
    <name evidence="1" type="ORF">DXN04_01905</name>
</gene>
<evidence type="ECO:0008006" key="3">
    <source>
        <dbReference type="Google" id="ProtNLM"/>
    </source>
</evidence>
<name>A0A3E1P7Y2_9BACT</name>
<reference evidence="1 2" key="1">
    <citation type="submission" date="2018-08" db="EMBL/GenBank/DDBJ databases">
        <title>Chitinophaga sp. K20C18050901, a novel bacterium isolated from forest soil.</title>
        <authorList>
            <person name="Wang C."/>
        </authorList>
    </citation>
    <scope>NUCLEOTIDE SEQUENCE [LARGE SCALE GENOMIC DNA]</scope>
    <source>
        <strain evidence="1 2">K20C18050901</strain>
    </source>
</reference>
<proteinExistence type="predicted"/>